<dbReference type="GO" id="GO:0006094">
    <property type="term" value="P:gluconeogenesis"/>
    <property type="evidence" value="ECO:0007669"/>
    <property type="project" value="TreeGrafter"/>
</dbReference>
<dbReference type="Pfam" id="PF18913">
    <property type="entry name" value="FBPase_C"/>
    <property type="match status" value="1"/>
</dbReference>
<dbReference type="Gene3D" id="3.30.540.10">
    <property type="entry name" value="Fructose-1,6-Bisphosphatase, subunit A, domain 1"/>
    <property type="match status" value="2"/>
</dbReference>
<dbReference type="Pfam" id="PF00316">
    <property type="entry name" value="FBPase"/>
    <property type="match status" value="2"/>
</dbReference>
<dbReference type="FunFam" id="3.40.190.80:FF:000008">
    <property type="entry name" value="Sedoheptulose-1,7-bisphosphatase, chloroplastic"/>
    <property type="match status" value="1"/>
</dbReference>
<dbReference type="Proteomes" id="UP000325081">
    <property type="component" value="Unassembled WGS sequence"/>
</dbReference>
<reference evidence="11" key="1">
    <citation type="journal article" date="2019" name="Curr. Biol.">
        <title>Genome Sequence of Striga asiatica Provides Insight into the Evolution of Plant Parasitism.</title>
        <authorList>
            <person name="Yoshida S."/>
            <person name="Kim S."/>
            <person name="Wafula E.K."/>
            <person name="Tanskanen J."/>
            <person name="Kim Y.M."/>
            <person name="Honaas L."/>
            <person name="Yang Z."/>
            <person name="Spallek T."/>
            <person name="Conn C.E."/>
            <person name="Ichihashi Y."/>
            <person name="Cheong K."/>
            <person name="Cui S."/>
            <person name="Der J.P."/>
            <person name="Gundlach H."/>
            <person name="Jiao Y."/>
            <person name="Hori C."/>
            <person name="Ishida J.K."/>
            <person name="Kasahara H."/>
            <person name="Kiba T."/>
            <person name="Kim M.S."/>
            <person name="Koo N."/>
            <person name="Laohavisit A."/>
            <person name="Lee Y.H."/>
            <person name="Lumba S."/>
            <person name="McCourt P."/>
            <person name="Mortimer J.C."/>
            <person name="Mutuku J.M."/>
            <person name="Nomura T."/>
            <person name="Sasaki-Sekimoto Y."/>
            <person name="Seto Y."/>
            <person name="Wang Y."/>
            <person name="Wakatake T."/>
            <person name="Sakakibara H."/>
            <person name="Demura T."/>
            <person name="Yamaguchi S."/>
            <person name="Yoneyama K."/>
            <person name="Manabe R.I."/>
            <person name="Nelson D.C."/>
            <person name="Schulman A.H."/>
            <person name="Timko M.P."/>
            <person name="dePamphilis C.W."/>
            <person name="Choi D."/>
            <person name="Shirasu K."/>
        </authorList>
    </citation>
    <scope>NUCLEOTIDE SEQUENCE [LARGE SCALE GENOMIC DNA]</scope>
    <source>
        <strain evidence="11">cv. UVA1</strain>
    </source>
</reference>
<organism evidence="10 11">
    <name type="scientific">Striga asiatica</name>
    <name type="common">Asiatic witchweed</name>
    <name type="synonym">Buchnera asiatica</name>
    <dbReference type="NCBI Taxonomy" id="4170"/>
    <lineage>
        <taxon>Eukaryota</taxon>
        <taxon>Viridiplantae</taxon>
        <taxon>Streptophyta</taxon>
        <taxon>Embryophyta</taxon>
        <taxon>Tracheophyta</taxon>
        <taxon>Spermatophyta</taxon>
        <taxon>Magnoliopsida</taxon>
        <taxon>eudicotyledons</taxon>
        <taxon>Gunneridae</taxon>
        <taxon>Pentapetalae</taxon>
        <taxon>asterids</taxon>
        <taxon>lamiids</taxon>
        <taxon>Lamiales</taxon>
        <taxon>Orobanchaceae</taxon>
        <taxon>Buchnereae</taxon>
        <taxon>Striga</taxon>
    </lineage>
</organism>
<accession>A0A5A7QHG3</accession>
<evidence type="ECO:0000313" key="11">
    <source>
        <dbReference type="Proteomes" id="UP000325081"/>
    </source>
</evidence>
<dbReference type="InterPro" id="IPR044015">
    <property type="entry name" value="FBPase_C_dom"/>
</dbReference>
<evidence type="ECO:0000256" key="4">
    <source>
        <dbReference type="ARBA" id="ARBA00022723"/>
    </source>
</evidence>
<comment type="similarity">
    <text evidence="3">Belongs to the FBPase class 1 family.</text>
</comment>
<evidence type="ECO:0000256" key="2">
    <source>
        <dbReference type="ARBA" id="ARBA00005215"/>
    </source>
</evidence>
<dbReference type="GO" id="GO:0042132">
    <property type="term" value="F:fructose 1,6-bisphosphate 1-phosphatase activity"/>
    <property type="evidence" value="ECO:0007669"/>
    <property type="project" value="TreeGrafter"/>
</dbReference>
<dbReference type="InterPro" id="IPR000146">
    <property type="entry name" value="FBPase_class-1"/>
</dbReference>
<dbReference type="Gene3D" id="3.40.190.80">
    <property type="match status" value="1"/>
</dbReference>
<comment type="caution">
    <text evidence="10">The sequence shown here is derived from an EMBL/GenBank/DDBJ whole genome shotgun (WGS) entry which is preliminary data.</text>
</comment>
<evidence type="ECO:0000256" key="5">
    <source>
        <dbReference type="ARBA" id="ARBA00022801"/>
    </source>
</evidence>
<proteinExistence type="inferred from homology"/>
<feature type="domain" description="Fructose-1-6-bisphosphatase class I N-terminal" evidence="8">
    <location>
        <begin position="70"/>
        <end position="166"/>
    </location>
</feature>
<comment type="cofactor">
    <cofactor evidence="1">
        <name>Mg(2+)</name>
        <dbReference type="ChEBI" id="CHEBI:18420"/>
    </cofactor>
</comment>
<dbReference type="EMBL" id="BKCP01006549">
    <property type="protein sequence ID" value="GER43301.1"/>
    <property type="molecule type" value="Genomic_DNA"/>
</dbReference>
<evidence type="ECO:0000256" key="3">
    <source>
        <dbReference type="ARBA" id="ARBA00010941"/>
    </source>
</evidence>
<feature type="domain" description="Fructose-1-6-bisphosphatase class I N-terminal" evidence="8">
    <location>
        <begin position="169"/>
        <end position="228"/>
    </location>
</feature>
<dbReference type="CDD" id="cd00354">
    <property type="entry name" value="FBPase"/>
    <property type="match status" value="1"/>
</dbReference>
<sequence length="373" mass="40586">METSIVSSARASILLNVSSRQYSSTSLVTRSRHPLFGSKNLMTSSIFGVSLRYAPRSSVRVSKGKSSALVTKCEIGDSLEEFLSKSTSDKGLIRVMMCMGEALRTIAFKVRTASCGGTACVNSFGDEQLAVDLLANKLLFEALQYSHFCKYACSEEIPELQDMGGPAEVGTIFGVWPGDKLTGVTGAQQVAAAMGIFGPRTTYVLALKDIPGTHEFLLLDEGKWQHVKDTTSIGEGKMFSPGNLRATWDNPNYAKLIDYYVREKYTLRYTGGMVPDVNQIIVKEKGIFTNVTSPSARAKLRLLFEVAPLGYLIEKAGGFSSDGKQSVLDKVIMNLDDRTQVAYGSKNEIIRFEETLYGTSRLNVGQPVVGAAA</sequence>
<gene>
    <name evidence="10" type="ORF">STAS_20140</name>
</gene>
<dbReference type="SUPFAM" id="SSF56655">
    <property type="entry name" value="Carbohydrate phosphatase"/>
    <property type="match status" value="1"/>
</dbReference>
<keyword evidence="6" id="KW-0460">Magnesium</keyword>
<evidence type="ECO:0000256" key="7">
    <source>
        <dbReference type="ARBA" id="ARBA00023277"/>
    </source>
</evidence>
<dbReference type="InterPro" id="IPR020548">
    <property type="entry name" value="Fructose_bisphosphatase_AS"/>
</dbReference>
<dbReference type="GO" id="GO:0005986">
    <property type="term" value="P:sucrose biosynthetic process"/>
    <property type="evidence" value="ECO:0007669"/>
    <property type="project" value="TreeGrafter"/>
</dbReference>
<keyword evidence="11" id="KW-1185">Reference proteome</keyword>
<dbReference type="GO" id="GO:0006000">
    <property type="term" value="P:fructose metabolic process"/>
    <property type="evidence" value="ECO:0007669"/>
    <property type="project" value="TreeGrafter"/>
</dbReference>
<dbReference type="PANTHER" id="PTHR11556:SF35">
    <property type="entry name" value="SEDOHEPTULOSE-1,7-BISPHOSPHATASE, CHLOROPLASTIC"/>
    <property type="match status" value="1"/>
</dbReference>
<dbReference type="GO" id="GO:0005737">
    <property type="term" value="C:cytoplasm"/>
    <property type="evidence" value="ECO:0007669"/>
    <property type="project" value="TreeGrafter"/>
</dbReference>
<keyword evidence="7" id="KW-0119">Carbohydrate metabolism</keyword>
<dbReference type="OrthoDB" id="10256725at2759"/>
<protein>
    <submittedName>
        <fullName evidence="10">Fructose-1,6-bisphosphatase class 1</fullName>
    </submittedName>
</protein>
<dbReference type="GO" id="GO:0030388">
    <property type="term" value="P:fructose 1,6-bisphosphate metabolic process"/>
    <property type="evidence" value="ECO:0007669"/>
    <property type="project" value="TreeGrafter"/>
</dbReference>
<evidence type="ECO:0000259" key="8">
    <source>
        <dbReference type="Pfam" id="PF00316"/>
    </source>
</evidence>
<name>A0A5A7QHG3_STRAF</name>
<feature type="domain" description="Fructose-1-6-bisphosphatase class 1 C-terminal" evidence="9">
    <location>
        <begin position="235"/>
        <end position="355"/>
    </location>
</feature>
<dbReference type="AlphaFoldDB" id="A0A5A7QHG3"/>
<evidence type="ECO:0000313" key="10">
    <source>
        <dbReference type="EMBL" id="GER43301.1"/>
    </source>
</evidence>
<keyword evidence="4" id="KW-0479">Metal-binding</keyword>
<comment type="pathway">
    <text evidence="2">Carbohydrate biosynthesis; Calvin cycle.</text>
</comment>
<evidence type="ECO:0000256" key="6">
    <source>
        <dbReference type="ARBA" id="ARBA00022842"/>
    </source>
</evidence>
<dbReference type="PROSITE" id="PS00124">
    <property type="entry name" value="FBPASE"/>
    <property type="match status" value="1"/>
</dbReference>
<dbReference type="InterPro" id="IPR023079">
    <property type="entry name" value="SBPase"/>
</dbReference>
<evidence type="ECO:0000256" key="1">
    <source>
        <dbReference type="ARBA" id="ARBA00001946"/>
    </source>
</evidence>
<keyword evidence="5" id="KW-0378">Hydrolase</keyword>
<dbReference type="GO" id="GO:0006002">
    <property type="term" value="P:fructose 6-phosphate metabolic process"/>
    <property type="evidence" value="ECO:0007669"/>
    <property type="project" value="TreeGrafter"/>
</dbReference>
<dbReference type="GO" id="GO:0046872">
    <property type="term" value="F:metal ion binding"/>
    <property type="evidence" value="ECO:0007669"/>
    <property type="project" value="UniProtKB-KW"/>
</dbReference>
<dbReference type="PRINTS" id="PR01958">
    <property type="entry name" value="S17BPHPHTASE"/>
</dbReference>
<dbReference type="PANTHER" id="PTHR11556">
    <property type="entry name" value="FRUCTOSE-1,6-BISPHOSPHATASE-RELATED"/>
    <property type="match status" value="1"/>
</dbReference>
<evidence type="ECO:0000259" key="9">
    <source>
        <dbReference type="Pfam" id="PF18913"/>
    </source>
</evidence>
<dbReference type="InterPro" id="IPR033391">
    <property type="entry name" value="FBPase_N"/>
</dbReference>